<evidence type="ECO:0000313" key="2">
    <source>
        <dbReference type="Proteomes" id="UP000305729"/>
    </source>
</evidence>
<name>A0A7S7YSE0_9GAMM</name>
<dbReference type="RefSeq" id="WP_195879858.1">
    <property type="nucleotide sequence ID" value="NZ_CP045429.1"/>
</dbReference>
<dbReference type="Proteomes" id="UP000305729">
    <property type="component" value="Chromosome 1"/>
</dbReference>
<dbReference type="EMBL" id="CP045429">
    <property type="protein sequence ID" value="QPB82692.1"/>
    <property type="molecule type" value="Genomic_DNA"/>
</dbReference>
<reference evidence="1 2" key="1">
    <citation type="submission" date="2019-10" db="EMBL/GenBank/DDBJ databases">
        <title>Pseudoalteromonas rubra S4059.</title>
        <authorList>
            <person name="Paulsen S."/>
            <person name="Wang X."/>
        </authorList>
    </citation>
    <scope>NUCLEOTIDE SEQUENCE [LARGE SCALE GENOMIC DNA]</scope>
    <source>
        <strain evidence="1 2">S4059</strain>
    </source>
</reference>
<protein>
    <submittedName>
        <fullName evidence="1">Uncharacterized protein</fullName>
    </submittedName>
</protein>
<accession>A0A7S7YSE0</accession>
<sequence>MQTYIDSYGMPTADCRLPTADCRLPTADCRLPTADTLHQHKFIALNERLAHLPWNEWINMHAAVENISFTSSAAQIITAALHQSLGISVSTVQAIAKYEQLIVLGLHDPGHWIVGCLYTGIS</sequence>
<gene>
    <name evidence="1" type="ORF">CWC22_006665</name>
</gene>
<dbReference type="AlphaFoldDB" id="A0A7S7YSE0"/>
<evidence type="ECO:0000313" key="1">
    <source>
        <dbReference type="EMBL" id="QPB82692.1"/>
    </source>
</evidence>
<organism evidence="1 2">
    <name type="scientific">Pseudoalteromonas rubra</name>
    <dbReference type="NCBI Taxonomy" id="43658"/>
    <lineage>
        <taxon>Bacteria</taxon>
        <taxon>Pseudomonadati</taxon>
        <taxon>Pseudomonadota</taxon>
        <taxon>Gammaproteobacteria</taxon>
        <taxon>Alteromonadales</taxon>
        <taxon>Pseudoalteromonadaceae</taxon>
        <taxon>Pseudoalteromonas</taxon>
    </lineage>
</organism>
<proteinExistence type="predicted"/>